<name>A0ACD0WFD9_CLALS</name>
<keyword evidence="2" id="KW-1185">Reference proteome</keyword>
<reference evidence="2" key="1">
    <citation type="journal article" date="2019" name="MBio">
        <title>Comparative genomics for the elucidation of multidrug resistance (MDR) in Candida lusitaniae.</title>
        <authorList>
            <person name="Kannan A."/>
            <person name="Asner S.A."/>
            <person name="Trachsel E."/>
            <person name="Kelly S."/>
            <person name="Parker J."/>
            <person name="Sanglard D."/>
        </authorList>
    </citation>
    <scope>NUCLEOTIDE SEQUENCE [LARGE SCALE GENOMIC DNA]</scope>
    <source>
        <strain evidence="2">P1</strain>
    </source>
</reference>
<sequence length="266" mass="28846">MSVPSSSSVDFDKHTISHEERRPSTVLVSGEGNEFITLGDKKYYRHELMTAFAGTLVPERYAPPPVHKFGNAAALGLAAFSLTTFVSGLYISGAMGIKIPAVGLGLVLFHGGFVSAAAGIWELIIGNCFGGTVLTSFGMGFWLSYGAINVRAFGIMQAYALDPEQFNNALGFFMLGWAIFTFMIVMCTLKSTLFFIMLFVTIDMAFILFTAHYFTGNHKLMTAGGVFCVISSCCGWVCVYAGIATPQNSYFTVKPTQVPIFGKKKD</sequence>
<evidence type="ECO:0000313" key="2">
    <source>
        <dbReference type="Proteomes" id="UP000326582"/>
    </source>
</evidence>
<organism evidence="1 2">
    <name type="scientific">Clavispora lusitaniae</name>
    <name type="common">Candida lusitaniae</name>
    <dbReference type="NCBI Taxonomy" id="36911"/>
    <lineage>
        <taxon>Eukaryota</taxon>
        <taxon>Fungi</taxon>
        <taxon>Dikarya</taxon>
        <taxon>Ascomycota</taxon>
        <taxon>Saccharomycotina</taxon>
        <taxon>Pichiomycetes</taxon>
        <taxon>Metschnikowiaceae</taxon>
        <taxon>Clavispora</taxon>
    </lineage>
</organism>
<proteinExistence type="predicted"/>
<dbReference type="EMBL" id="CP038485">
    <property type="protein sequence ID" value="QFZ26106.1"/>
    <property type="molecule type" value="Genomic_DNA"/>
</dbReference>
<gene>
    <name evidence="1" type="ORF">EJF14_20001</name>
</gene>
<protein>
    <submittedName>
        <fullName evidence="1">Ammonia transport outward protein</fullName>
    </submittedName>
</protein>
<accession>A0ACD0WFD9</accession>
<dbReference type="Proteomes" id="UP000326582">
    <property type="component" value="Chromosome 2"/>
</dbReference>
<evidence type="ECO:0000313" key="1">
    <source>
        <dbReference type="EMBL" id="QFZ26106.1"/>
    </source>
</evidence>